<feature type="compositionally biased region" description="Low complexity" evidence="6">
    <location>
        <begin position="332"/>
        <end position="342"/>
    </location>
</feature>
<keyword evidence="9" id="KW-1185">Reference proteome</keyword>
<evidence type="ECO:0000259" key="7">
    <source>
        <dbReference type="SMART" id="SM01370"/>
    </source>
</evidence>
<feature type="compositionally biased region" description="Basic and acidic residues" evidence="6">
    <location>
        <begin position="207"/>
        <end position="218"/>
    </location>
</feature>
<evidence type="ECO:0000256" key="4">
    <source>
        <dbReference type="ARBA" id="ARBA00023163"/>
    </source>
</evidence>
<dbReference type="InterPro" id="IPR006751">
    <property type="entry name" value="TAFII55_prot_cons_reg"/>
</dbReference>
<evidence type="ECO:0000256" key="5">
    <source>
        <dbReference type="ARBA" id="ARBA00023242"/>
    </source>
</evidence>
<reference evidence="8 9" key="1">
    <citation type="journal article" date="2023" name="Nat. Commun.">
        <title>Origin of minicircular mitochondrial genomes in red algae.</title>
        <authorList>
            <person name="Lee Y."/>
            <person name="Cho C.H."/>
            <person name="Lee Y.M."/>
            <person name="Park S.I."/>
            <person name="Yang J.H."/>
            <person name="West J.A."/>
            <person name="Bhattacharya D."/>
            <person name="Yoon H.S."/>
        </authorList>
    </citation>
    <scope>NUCLEOTIDE SEQUENCE [LARGE SCALE GENOMIC DNA]</scope>
    <source>
        <strain evidence="8 9">CCMP1338</strain>
        <tissue evidence="8">Whole cell</tissue>
    </source>
</reference>
<dbReference type="EMBL" id="JAMWBK010000003">
    <property type="protein sequence ID" value="KAJ8907008.1"/>
    <property type="molecule type" value="Genomic_DNA"/>
</dbReference>
<feature type="region of interest" description="Disordered" evidence="6">
    <location>
        <begin position="207"/>
        <end position="372"/>
    </location>
</feature>
<feature type="domain" description="TAFII55 protein conserved region" evidence="7">
    <location>
        <begin position="54"/>
        <end position="208"/>
    </location>
</feature>
<gene>
    <name evidence="8" type="ORF">NDN08_003491</name>
</gene>
<keyword evidence="3" id="KW-0805">Transcription regulation</keyword>
<evidence type="ECO:0000256" key="2">
    <source>
        <dbReference type="ARBA" id="ARBA00009368"/>
    </source>
</evidence>
<dbReference type="GO" id="GO:0005669">
    <property type="term" value="C:transcription factor TFIID complex"/>
    <property type="evidence" value="ECO:0007669"/>
    <property type="project" value="InterPro"/>
</dbReference>
<evidence type="ECO:0000256" key="3">
    <source>
        <dbReference type="ARBA" id="ARBA00023015"/>
    </source>
</evidence>
<feature type="compositionally biased region" description="Basic and acidic residues" evidence="6">
    <location>
        <begin position="233"/>
        <end position="252"/>
    </location>
</feature>
<dbReference type="Proteomes" id="UP001157974">
    <property type="component" value="Unassembled WGS sequence"/>
</dbReference>
<dbReference type="Pfam" id="PF04658">
    <property type="entry name" value="TAFII55_N"/>
    <property type="match status" value="1"/>
</dbReference>
<comment type="caution">
    <text evidence="8">The sequence shown here is derived from an EMBL/GenBank/DDBJ whole genome shotgun (WGS) entry which is preliminary data.</text>
</comment>
<evidence type="ECO:0000313" key="8">
    <source>
        <dbReference type="EMBL" id="KAJ8907008.1"/>
    </source>
</evidence>
<evidence type="ECO:0000256" key="1">
    <source>
        <dbReference type="ARBA" id="ARBA00004123"/>
    </source>
</evidence>
<dbReference type="PANTHER" id="PTHR12228">
    <property type="entry name" value="TRANSCRIPTION INITIATION FACTOR TFIID 55 KD SUBUNIT-RELATED"/>
    <property type="match status" value="1"/>
</dbReference>
<organism evidence="8 9">
    <name type="scientific">Rhodosorus marinus</name>
    <dbReference type="NCBI Taxonomy" id="101924"/>
    <lineage>
        <taxon>Eukaryota</taxon>
        <taxon>Rhodophyta</taxon>
        <taxon>Stylonematophyceae</taxon>
        <taxon>Stylonematales</taxon>
        <taxon>Stylonemataceae</taxon>
        <taxon>Rhodosorus</taxon>
    </lineage>
</organism>
<dbReference type="PANTHER" id="PTHR12228:SF0">
    <property type="entry name" value="TATA-BOX BINDING PROTEIN ASSOCIATED FACTOR 7"/>
    <property type="match status" value="1"/>
</dbReference>
<evidence type="ECO:0000313" key="9">
    <source>
        <dbReference type="Proteomes" id="UP001157974"/>
    </source>
</evidence>
<sequence>MLIYGVGDDNDGACCTELLSVEVLLCVQALVCIYLSNAKALLSSVVSGFGVKMNEAQFILRLPPKLAEKLQFAAGSKAKEKAANRGESVPSFSIKWLSEREAVFASDGVEYPATLVDLPSICETQKTADKKTFFKSGDVHQVLLVRNPEDDHPTHTLLKDGLTKASKGAGHRFAPLIPTYNQEQVTSVEHQLKIVLDKKIAFVQKAEEAPPVPEHTEEVEIEEVEPEPTPNETLKKEPMKKEPKLTPEKAPAEKPASQKPKKEAKPVKSAPMSSMPALGPAKQEPRLGSTAQASATSSSADGKENPPPSRPRVAPSQPALTEPVAAAELQRPAAEPAPAKAAPSPPEPAESKPSVEAAQAQAQAEENEASLAKAQKQMEIVNLQVSVKNQEKVVREAEEQVGKQSNPIMKRRLQAKLDEAKTLLEKHKADLDRVSSS</sequence>
<keyword evidence="4" id="KW-0804">Transcription</keyword>
<dbReference type="GO" id="GO:0051123">
    <property type="term" value="P:RNA polymerase II preinitiation complex assembly"/>
    <property type="evidence" value="ECO:0007669"/>
    <property type="project" value="TreeGrafter"/>
</dbReference>
<protein>
    <recommendedName>
        <fullName evidence="7">TAFII55 protein conserved region domain-containing protein</fullName>
    </recommendedName>
</protein>
<dbReference type="SMART" id="SM01370">
    <property type="entry name" value="TAFII55_N"/>
    <property type="match status" value="1"/>
</dbReference>
<comment type="subcellular location">
    <subcellularLocation>
        <location evidence="1">Nucleus</location>
    </subcellularLocation>
</comment>
<comment type="similarity">
    <text evidence="2">Belongs to the TAF7 family.</text>
</comment>
<feature type="compositionally biased region" description="Low complexity" evidence="6">
    <location>
        <begin position="351"/>
        <end position="364"/>
    </location>
</feature>
<keyword evidence="5" id="KW-0539">Nucleus</keyword>
<dbReference type="InterPro" id="IPR037817">
    <property type="entry name" value="TAF7"/>
</dbReference>
<dbReference type="AlphaFoldDB" id="A0AAV8UWM8"/>
<dbReference type="GO" id="GO:0016251">
    <property type="term" value="F:RNA polymerase II general transcription initiation factor activity"/>
    <property type="evidence" value="ECO:0007669"/>
    <property type="project" value="TreeGrafter"/>
</dbReference>
<accession>A0AAV8UWM8</accession>
<name>A0AAV8UWM8_9RHOD</name>
<feature type="compositionally biased region" description="Low complexity" evidence="6">
    <location>
        <begin position="289"/>
        <end position="300"/>
    </location>
</feature>
<evidence type="ECO:0000256" key="6">
    <source>
        <dbReference type="SAM" id="MobiDB-lite"/>
    </source>
</evidence>
<proteinExistence type="inferred from homology"/>